<feature type="compositionally biased region" description="Low complexity" evidence="1">
    <location>
        <begin position="35"/>
        <end position="47"/>
    </location>
</feature>
<protein>
    <recommendedName>
        <fullName evidence="2">ABC1 atypical kinase-like domain-containing protein</fullName>
    </recommendedName>
</protein>
<organism evidence="3 4">
    <name type="scientific">Apatococcus fuscideae</name>
    <dbReference type="NCBI Taxonomy" id="2026836"/>
    <lineage>
        <taxon>Eukaryota</taxon>
        <taxon>Viridiplantae</taxon>
        <taxon>Chlorophyta</taxon>
        <taxon>core chlorophytes</taxon>
        <taxon>Trebouxiophyceae</taxon>
        <taxon>Chlorellales</taxon>
        <taxon>Chlorellaceae</taxon>
        <taxon>Apatococcus</taxon>
    </lineage>
</organism>
<dbReference type="InterPro" id="IPR051130">
    <property type="entry name" value="Mito_struct-func_regulator"/>
</dbReference>
<dbReference type="CDD" id="cd05121">
    <property type="entry name" value="ABC1_ADCK3-like"/>
    <property type="match status" value="1"/>
</dbReference>
<evidence type="ECO:0000259" key="2">
    <source>
        <dbReference type="Pfam" id="PF03109"/>
    </source>
</evidence>
<dbReference type="PANTHER" id="PTHR43173">
    <property type="entry name" value="ABC1 FAMILY PROTEIN"/>
    <property type="match status" value="1"/>
</dbReference>
<dbReference type="InterPro" id="IPR011009">
    <property type="entry name" value="Kinase-like_dom_sf"/>
</dbReference>
<feature type="compositionally biased region" description="Basic and acidic residues" evidence="1">
    <location>
        <begin position="533"/>
        <end position="547"/>
    </location>
</feature>
<name>A0AAW1TGD0_9CHLO</name>
<evidence type="ECO:0000313" key="4">
    <source>
        <dbReference type="Proteomes" id="UP001485043"/>
    </source>
</evidence>
<accession>A0AAW1TGD0</accession>
<evidence type="ECO:0000256" key="1">
    <source>
        <dbReference type="SAM" id="MobiDB-lite"/>
    </source>
</evidence>
<sequence length="663" mass="72259">MRQQAQLLQLRPPACCVRAHCRRLFTRCSAEGAYSSTSRATGTGSASRPRRPQARSQEEAQQLFRELTELATAAGPRGAFRGVQAAQAALSIGVEYAQGLLSGVQDPPPVILRKLFERLGATYIKLGQFIASSPTLFPEEYVTEFQRCLDRTEPVPWEVIHHTIQSELQVPMGDAFSFVDPVPLATASVAQVHAAVLQGSNKDVVIKVLKPGVEDILNTDLSFLYASARILEFFNPDLSRTSLVGVVSDIRKSMLQEVDFRQEAKHIQEFSNYLDASGMRSSATCPFVYKLFSSRRVLVMERLYGVPLTDLAAIRSITTADPEATLTAALNTWFGSLLGCSTFHADVHAGNLLVLKDGRVGFIDFGIVGSISPVTWAAVESLVRSATINDFDLMARALVTMGMTDQQVDIPSFARDLEGIFAELQQIDPQMIASRQEGGVSFAASMAADDSSVNRLLIQIVQAGEVHGIRFPRTTLPDQLAETGTGPDPLKLCIQGGPSKSKEPSPLLTSRTKLADSVSRLATSFSRTSGWESGKDGRGSETCQRPEIDMGKIPRGTFCILEENACLDQGRIIVSADDLAPRGGGAPIRDKFGDLRGTTLYLHPDALTDQDHAGWQSRREPIIRFRSSYDAPDILDPHFDDCVVPLIWQVPTLLLPSCLAPLG</sequence>
<dbReference type="SUPFAM" id="SSF56112">
    <property type="entry name" value="Protein kinase-like (PK-like)"/>
    <property type="match status" value="1"/>
</dbReference>
<feature type="region of interest" description="Disordered" evidence="1">
    <location>
        <begin position="527"/>
        <end position="547"/>
    </location>
</feature>
<feature type="domain" description="ABC1 atypical kinase-like" evidence="2">
    <location>
        <begin position="149"/>
        <end position="395"/>
    </location>
</feature>
<gene>
    <name evidence="3" type="ORF">WJX84_010294</name>
</gene>
<evidence type="ECO:0000313" key="3">
    <source>
        <dbReference type="EMBL" id="KAK9867541.1"/>
    </source>
</evidence>
<dbReference type="Pfam" id="PF03109">
    <property type="entry name" value="ABC1"/>
    <property type="match status" value="1"/>
</dbReference>
<keyword evidence="4" id="KW-1185">Reference proteome</keyword>
<proteinExistence type="predicted"/>
<comment type="caution">
    <text evidence="3">The sequence shown here is derived from an EMBL/GenBank/DDBJ whole genome shotgun (WGS) entry which is preliminary data.</text>
</comment>
<feature type="region of interest" description="Disordered" evidence="1">
    <location>
        <begin position="35"/>
        <end position="58"/>
    </location>
</feature>
<dbReference type="EMBL" id="JALJOV010000080">
    <property type="protein sequence ID" value="KAK9867541.1"/>
    <property type="molecule type" value="Genomic_DNA"/>
</dbReference>
<reference evidence="3 4" key="1">
    <citation type="journal article" date="2024" name="Nat. Commun.">
        <title>Phylogenomics reveals the evolutionary origins of lichenization in chlorophyte algae.</title>
        <authorList>
            <person name="Puginier C."/>
            <person name="Libourel C."/>
            <person name="Otte J."/>
            <person name="Skaloud P."/>
            <person name="Haon M."/>
            <person name="Grisel S."/>
            <person name="Petersen M."/>
            <person name="Berrin J.G."/>
            <person name="Delaux P.M."/>
            <person name="Dal Grande F."/>
            <person name="Keller J."/>
        </authorList>
    </citation>
    <scope>NUCLEOTIDE SEQUENCE [LARGE SCALE GENOMIC DNA]</scope>
    <source>
        <strain evidence="3 4">SAG 2523</strain>
    </source>
</reference>
<feature type="region of interest" description="Disordered" evidence="1">
    <location>
        <begin position="481"/>
        <end position="513"/>
    </location>
</feature>
<dbReference type="GO" id="GO:0005886">
    <property type="term" value="C:plasma membrane"/>
    <property type="evidence" value="ECO:0007669"/>
    <property type="project" value="TreeGrafter"/>
</dbReference>
<dbReference type="PANTHER" id="PTHR43173:SF22">
    <property type="entry name" value="OS07G0227800 PROTEIN"/>
    <property type="match status" value="1"/>
</dbReference>
<dbReference type="Proteomes" id="UP001485043">
    <property type="component" value="Unassembled WGS sequence"/>
</dbReference>
<dbReference type="GO" id="GO:0010287">
    <property type="term" value="C:plastoglobule"/>
    <property type="evidence" value="ECO:0007669"/>
    <property type="project" value="TreeGrafter"/>
</dbReference>
<dbReference type="InterPro" id="IPR004147">
    <property type="entry name" value="ABC1_dom"/>
</dbReference>
<dbReference type="AlphaFoldDB" id="A0AAW1TGD0"/>